<dbReference type="AlphaFoldDB" id="A0A0E0L5Q3"/>
<dbReference type="HOGENOM" id="CLU_904267_0_0_1"/>
<dbReference type="OMA" id="KHQINIV"/>
<evidence type="ECO:0000313" key="1">
    <source>
        <dbReference type="EnsemblPlants" id="OPUNC05G23300.1"/>
    </source>
</evidence>
<dbReference type="InterPro" id="IPR038765">
    <property type="entry name" value="Papain-like_cys_pep_sf"/>
</dbReference>
<dbReference type="Gene3D" id="3.40.395.10">
    <property type="entry name" value="Adenoviral Proteinase, Chain A"/>
    <property type="match status" value="1"/>
</dbReference>
<evidence type="ECO:0000313" key="2">
    <source>
        <dbReference type="Proteomes" id="UP000026962"/>
    </source>
</evidence>
<sequence>MVAKLYVSFRWLEESCDEDITGVWFKHNKPTPIEISAEEFKIQVSHGGILRADLCSALIRLYQQLDAKMNTNPSGQRWRHFFPPQFAKALMFEPNFSSMKAVSDMFDQHISGYKIQNCQLLISPVQLTSGTWACYIWDMEKRQMHILDRVLQHREISDVSAKHRQSATMIHTGLLTCINKFFDDWDINPDGWTCTYYTMISPRGQRWNSGFYTLYYAREVYDGKLSNVLDSGSFLPAPDYGRELRQAAKSHCEILGVVVPNVMPISIAHPSQMKKGNSNGSKHQINIVQDLLIYYSIRRSINQGEPKK</sequence>
<name>A0A0E0L5Q3_ORYPU</name>
<accession>A0A0E0L5Q3</accession>
<reference evidence="1" key="2">
    <citation type="submission" date="2018-05" db="EMBL/GenBank/DDBJ databases">
        <title>OpunRS2 (Oryza punctata Reference Sequence Version 2).</title>
        <authorList>
            <person name="Zhang J."/>
            <person name="Kudrna D."/>
            <person name="Lee S."/>
            <person name="Talag J."/>
            <person name="Welchert J."/>
            <person name="Wing R.A."/>
        </authorList>
    </citation>
    <scope>NUCLEOTIDE SEQUENCE [LARGE SCALE GENOMIC DNA]</scope>
</reference>
<protein>
    <recommendedName>
        <fullName evidence="3">Ubiquitin-like protease family profile domain-containing protein</fullName>
    </recommendedName>
</protein>
<reference evidence="1" key="1">
    <citation type="submission" date="2015-04" db="UniProtKB">
        <authorList>
            <consortium name="EnsemblPlants"/>
        </authorList>
    </citation>
    <scope>IDENTIFICATION</scope>
</reference>
<evidence type="ECO:0008006" key="3">
    <source>
        <dbReference type="Google" id="ProtNLM"/>
    </source>
</evidence>
<dbReference type="eggNOG" id="ENOG502R4ZY">
    <property type="taxonomic scope" value="Eukaryota"/>
</dbReference>
<dbReference type="Gramene" id="OPUNC05G23300.1">
    <property type="protein sequence ID" value="OPUNC05G23300.1"/>
    <property type="gene ID" value="OPUNC05G23300"/>
</dbReference>
<proteinExistence type="predicted"/>
<dbReference type="STRING" id="4537.A0A0E0L5Q3"/>
<organism evidence="1">
    <name type="scientific">Oryza punctata</name>
    <name type="common">Red rice</name>
    <dbReference type="NCBI Taxonomy" id="4537"/>
    <lineage>
        <taxon>Eukaryota</taxon>
        <taxon>Viridiplantae</taxon>
        <taxon>Streptophyta</taxon>
        <taxon>Embryophyta</taxon>
        <taxon>Tracheophyta</taxon>
        <taxon>Spermatophyta</taxon>
        <taxon>Magnoliopsida</taxon>
        <taxon>Liliopsida</taxon>
        <taxon>Poales</taxon>
        <taxon>Poaceae</taxon>
        <taxon>BOP clade</taxon>
        <taxon>Oryzoideae</taxon>
        <taxon>Oryzeae</taxon>
        <taxon>Oryzinae</taxon>
        <taxon>Oryza</taxon>
    </lineage>
</organism>
<dbReference type="EnsemblPlants" id="OPUNC05G23300.1">
    <property type="protein sequence ID" value="OPUNC05G23300.1"/>
    <property type="gene ID" value="OPUNC05G23300"/>
</dbReference>
<dbReference type="SUPFAM" id="SSF54001">
    <property type="entry name" value="Cysteine proteinases"/>
    <property type="match status" value="1"/>
</dbReference>
<keyword evidence="2" id="KW-1185">Reference proteome</keyword>
<dbReference type="Proteomes" id="UP000026962">
    <property type="component" value="Chromosome 5"/>
</dbReference>